<evidence type="ECO:0000313" key="3">
    <source>
        <dbReference type="Proteomes" id="UP000265520"/>
    </source>
</evidence>
<name>A0A392UU63_9FABA</name>
<sequence length="61" mass="6667">AGTHGQTRAFLEQNSGKPRTLKSNTSARQHSSPLFPTWQLRGRFSLPPLEGNHEGTHSSGI</sequence>
<feature type="non-terminal residue" evidence="2">
    <location>
        <position position="1"/>
    </location>
</feature>
<reference evidence="2 3" key="1">
    <citation type="journal article" date="2018" name="Front. Plant Sci.">
        <title>Red Clover (Trifolium pratense) and Zigzag Clover (T. medium) - A Picture of Genomic Similarities and Differences.</title>
        <authorList>
            <person name="Dluhosova J."/>
            <person name="Istvanek J."/>
            <person name="Nedelnik J."/>
            <person name="Repkova J."/>
        </authorList>
    </citation>
    <scope>NUCLEOTIDE SEQUENCE [LARGE SCALE GENOMIC DNA]</scope>
    <source>
        <strain evidence="3">cv. 10/8</strain>
        <tissue evidence="2">Leaf</tissue>
    </source>
</reference>
<accession>A0A392UU63</accession>
<comment type="caution">
    <text evidence="2">The sequence shown here is derived from an EMBL/GenBank/DDBJ whole genome shotgun (WGS) entry which is preliminary data.</text>
</comment>
<feature type="compositionally biased region" description="Basic and acidic residues" evidence="1">
    <location>
        <begin position="51"/>
        <end position="61"/>
    </location>
</feature>
<proteinExistence type="predicted"/>
<feature type="compositionally biased region" description="Polar residues" evidence="1">
    <location>
        <begin position="1"/>
        <end position="34"/>
    </location>
</feature>
<evidence type="ECO:0000256" key="1">
    <source>
        <dbReference type="SAM" id="MobiDB-lite"/>
    </source>
</evidence>
<dbReference type="EMBL" id="LXQA010975354">
    <property type="protein sequence ID" value="MCI79516.1"/>
    <property type="molecule type" value="Genomic_DNA"/>
</dbReference>
<protein>
    <submittedName>
        <fullName evidence="2">Uncharacterized protein</fullName>
    </submittedName>
</protein>
<feature type="region of interest" description="Disordered" evidence="1">
    <location>
        <begin position="1"/>
        <end position="61"/>
    </location>
</feature>
<dbReference type="AlphaFoldDB" id="A0A392UU63"/>
<evidence type="ECO:0000313" key="2">
    <source>
        <dbReference type="EMBL" id="MCI79516.1"/>
    </source>
</evidence>
<keyword evidence="3" id="KW-1185">Reference proteome</keyword>
<organism evidence="2 3">
    <name type="scientific">Trifolium medium</name>
    <dbReference type="NCBI Taxonomy" id="97028"/>
    <lineage>
        <taxon>Eukaryota</taxon>
        <taxon>Viridiplantae</taxon>
        <taxon>Streptophyta</taxon>
        <taxon>Embryophyta</taxon>
        <taxon>Tracheophyta</taxon>
        <taxon>Spermatophyta</taxon>
        <taxon>Magnoliopsida</taxon>
        <taxon>eudicotyledons</taxon>
        <taxon>Gunneridae</taxon>
        <taxon>Pentapetalae</taxon>
        <taxon>rosids</taxon>
        <taxon>fabids</taxon>
        <taxon>Fabales</taxon>
        <taxon>Fabaceae</taxon>
        <taxon>Papilionoideae</taxon>
        <taxon>50 kb inversion clade</taxon>
        <taxon>NPAAA clade</taxon>
        <taxon>Hologalegina</taxon>
        <taxon>IRL clade</taxon>
        <taxon>Trifolieae</taxon>
        <taxon>Trifolium</taxon>
    </lineage>
</organism>
<dbReference type="Proteomes" id="UP000265520">
    <property type="component" value="Unassembled WGS sequence"/>
</dbReference>